<evidence type="ECO:0000256" key="2">
    <source>
        <dbReference type="ARBA" id="ARBA00022771"/>
    </source>
</evidence>
<organism evidence="7 8">
    <name type="scientific">Eulacestoma nigropectus</name>
    <name type="common">wattled ploughbill</name>
    <dbReference type="NCBI Taxonomy" id="461239"/>
    <lineage>
        <taxon>Eukaryota</taxon>
        <taxon>Metazoa</taxon>
        <taxon>Chordata</taxon>
        <taxon>Craniata</taxon>
        <taxon>Vertebrata</taxon>
        <taxon>Euteleostomi</taxon>
        <taxon>Archelosauria</taxon>
        <taxon>Archosauria</taxon>
        <taxon>Dinosauria</taxon>
        <taxon>Saurischia</taxon>
        <taxon>Theropoda</taxon>
        <taxon>Coelurosauria</taxon>
        <taxon>Aves</taxon>
        <taxon>Neognathae</taxon>
        <taxon>Neoaves</taxon>
        <taxon>Telluraves</taxon>
        <taxon>Australaves</taxon>
        <taxon>Passeriformes</taxon>
        <taxon>Corvoidea</taxon>
        <taxon>Pachycephalidae</taxon>
        <taxon>Eulacestoma</taxon>
    </lineage>
</organism>
<dbReference type="PANTHER" id="PTHR23041:SF78">
    <property type="entry name" value="E3 UBIQUITIN-PROTEIN LIGASE RNF4"/>
    <property type="match status" value="1"/>
</dbReference>
<comment type="caution">
    <text evidence="7">The sequence shown here is derived from an EMBL/GenBank/DDBJ whole genome shotgun (WGS) entry which is preliminary data.</text>
</comment>
<evidence type="ECO:0000313" key="7">
    <source>
        <dbReference type="EMBL" id="NXB40813.1"/>
    </source>
</evidence>
<proteinExistence type="predicted"/>
<feature type="region of interest" description="Disordered" evidence="5">
    <location>
        <begin position="1"/>
        <end position="39"/>
    </location>
</feature>
<keyword evidence="3" id="KW-0862">Zinc</keyword>
<keyword evidence="8" id="KW-1185">Reference proteome</keyword>
<dbReference type="Pfam" id="PF13923">
    <property type="entry name" value="zf-C3HC4_2"/>
    <property type="match status" value="1"/>
</dbReference>
<dbReference type="PANTHER" id="PTHR23041">
    <property type="entry name" value="RING FINGER DOMAIN-CONTAINING"/>
    <property type="match status" value="1"/>
</dbReference>
<feature type="non-terminal residue" evidence="7">
    <location>
        <position position="1"/>
    </location>
</feature>
<dbReference type="GO" id="GO:0016605">
    <property type="term" value="C:PML body"/>
    <property type="evidence" value="ECO:0007669"/>
    <property type="project" value="TreeGrafter"/>
</dbReference>
<keyword evidence="2 4" id="KW-0863">Zinc-finger</keyword>
<gene>
    <name evidence="7" type="primary">Rnf4_1</name>
    <name evidence="7" type="ORF">EULNIG_R07350</name>
</gene>
<dbReference type="PROSITE" id="PS50089">
    <property type="entry name" value="ZF_RING_2"/>
    <property type="match status" value="1"/>
</dbReference>
<dbReference type="GO" id="GO:0045944">
    <property type="term" value="P:positive regulation of transcription by RNA polymerase II"/>
    <property type="evidence" value="ECO:0007669"/>
    <property type="project" value="TreeGrafter"/>
</dbReference>
<dbReference type="GO" id="GO:0008270">
    <property type="term" value="F:zinc ion binding"/>
    <property type="evidence" value="ECO:0007669"/>
    <property type="project" value="UniProtKB-KW"/>
</dbReference>
<dbReference type="InterPro" id="IPR017907">
    <property type="entry name" value="Znf_RING_CS"/>
</dbReference>
<dbReference type="InterPro" id="IPR013083">
    <property type="entry name" value="Znf_RING/FYVE/PHD"/>
</dbReference>
<reference evidence="7 8" key="1">
    <citation type="submission" date="2019-09" db="EMBL/GenBank/DDBJ databases">
        <title>Bird 10,000 Genomes (B10K) Project - Family phase.</title>
        <authorList>
            <person name="Zhang G."/>
        </authorList>
    </citation>
    <scope>NUCLEOTIDE SEQUENCE [LARGE SCALE GENOMIC DNA]</scope>
    <source>
        <strain evidence="7">B10K-DU-029-39</strain>
        <tissue evidence="7">Heart or muscle</tissue>
    </source>
</reference>
<feature type="domain" description="RING-type" evidence="6">
    <location>
        <begin position="133"/>
        <end position="178"/>
    </location>
</feature>
<accession>A0A7K8DNH0</accession>
<evidence type="ECO:0000256" key="5">
    <source>
        <dbReference type="SAM" id="MobiDB-lite"/>
    </source>
</evidence>
<dbReference type="GO" id="GO:0016874">
    <property type="term" value="F:ligase activity"/>
    <property type="evidence" value="ECO:0007669"/>
    <property type="project" value="UniProtKB-KW"/>
</dbReference>
<evidence type="ECO:0000256" key="1">
    <source>
        <dbReference type="ARBA" id="ARBA00022723"/>
    </source>
</evidence>
<dbReference type="Gene3D" id="3.30.40.10">
    <property type="entry name" value="Zinc/RING finger domain, C3HC4 (zinc finger)"/>
    <property type="match status" value="1"/>
</dbReference>
<dbReference type="PROSITE" id="PS00518">
    <property type="entry name" value="ZF_RING_1"/>
    <property type="match status" value="1"/>
</dbReference>
<dbReference type="SUPFAM" id="SSF57850">
    <property type="entry name" value="RING/U-box"/>
    <property type="match status" value="1"/>
</dbReference>
<dbReference type="OrthoDB" id="6105938at2759"/>
<evidence type="ECO:0000256" key="4">
    <source>
        <dbReference type="PROSITE-ProRule" id="PRU00175"/>
    </source>
</evidence>
<dbReference type="SMART" id="SM00184">
    <property type="entry name" value="RING"/>
    <property type="match status" value="1"/>
</dbReference>
<dbReference type="Proteomes" id="UP000540150">
    <property type="component" value="Unassembled WGS sequence"/>
</dbReference>
<sequence length="191" mass="20673">RKRRGEEDDSGQAPKRSRLLSSSTSGSPEPEPADLKESGAHFFELAGEEFIGVTADSSESEDINLTGNDSGSVVQWDQSQELPLLSIAVCDSVALLASDDDDELRDNDGCVTDKVSLQSLIPDRVATAAIIRCPICMDFYPQIMQSGRLILSTLCGHVFCSECLPVALQTAGFCPTCKTDLSPEQYHPIYI</sequence>
<dbReference type="InterPro" id="IPR001841">
    <property type="entry name" value="Znf_RING"/>
</dbReference>
<keyword evidence="7" id="KW-0436">Ligase</keyword>
<protein>
    <submittedName>
        <fullName evidence="7">RNF4 ligase</fullName>
    </submittedName>
</protein>
<dbReference type="InterPro" id="IPR047134">
    <property type="entry name" value="RNF4"/>
</dbReference>
<keyword evidence="1" id="KW-0479">Metal-binding</keyword>
<feature type="non-terminal residue" evidence="7">
    <location>
        <position position="191"/>
    </location>
</feature>
<evidence type="ECO:0000256" key="3">
    <source>
        <dbReference type="ARBA" id="ARBA00022833"/>
    </source>
</evidence>
<dbReference type="AlphaFoldDB" id="A0A7K8DNH0"/>
<evidence type="ECO:0000259" key="6">
    <source>
        <dbReference type="PROSITE" id="PS50089"/>
    </source>
</evidence>
<dbReference type="EMBL" id="VZTE01006377">
    <property type="protein sequence ID" value="NXB40813.1"/>
    <property type="molecule type" value="Genomic_DNA"/>
</dbReference>
<name>A0A7K8DNH0_9CORV</name>
<evidence type="ECO:0000313" key="8">
    <source>
        <dbReference type="Proteomes" id="UP000540150"/>
    </source>
</evidence>